<dbReference type="InterPro" id="IPR052917">
    <property type="entry name" value="Stress-Dev_Protein"/>
</dbReference>
<protein>
    <submittedName>
        <fullName evidence="2">Pyridoxamine 5'-phosphate oxidase family protein</fullName>
    </submittedName>
</protein>
<sequence length="163" mass="18606">MTDHDSNHEIKEKFWKNMVQSPMVMLQLDADPDSAAPMTAQLDKEGHGNIWFYTSRSGRFAQGGSATATYASKNHDLFARFHGVLIEETNRERLEKHWSNFVEAWFPGGKDDPDLIMLRMDLGDASIWDSDLGPVTTVKMMLGMDVREDAEGYHRETRLDRAN</sequence>
<dbReference type="InterPro" id="IPR012349">
    <property type="entry name" value="Split_barrel_FMN-bd"/>
</dbReference>
<evidence type="ECO:0000259" key="1">
    <source>
        <dbReference type="Pfam" id="PF16242"/>
    </source>
</evidence>
<dbReference type="Pfam" id="PF16242">
    <property type="entry name" value="Pyrid_ox_like"/>
    <property type="match status" value="1"/>
</dbReference>
<dbReference type="EMBL" id="JBBHJY010000001">
    <property type="protein sequence ID" value="MEJ6009192.1"/>
    <property type="molecule type" value="Genomic_DNA"/>
</dbReference>
<feature type="domain" description="General stress protein FMN-binding split barrel" evidence="1">
    <location>
        <begin position="11"/>
        <end position="142"/>
    </location>
</feature>
<dbReference type="Gene3D" id="2.30.110.10">
    <property type="entry name" value="Electron Transport, Fmn-binding Protein, Chain A"/>
    <property type="match status" value="1"/>
</dbReference>
<keyword evidence="3" id="KW-1185">Reference proteome</keyword>
<reference evidence="2 3" key="1">
    <citation type="submission" date="2024-03" db="EMBL/GenBank/DDBJ databases">
        <authorList>
            <person name="Jo J.-H."/>
        </authorList>
    </citation>
    <scope>NUCLEOTIDE SEQUENCE [LARGE SCALE GENOMIC DNA]</scope>
    <source>
        <strain evidence="2 3">AS3R-12</strain>
    </source>
</reference>
<name>A0ABU8S5E5_9SPHN</name>
<dbReference type="PANTHER" id="PTHR34818">
    <property type="entry name" value="PROTEIN BLI-3"/>
    <property type="match status" value="1"/>
</dbReference>
<organism evidence="2 3">
    <name type="scientific">Novosphingobium aquae</name>
    <dbReference type="NCBI Taxonomy" id="3133435"/>
    <lineage>
        <taxon>Bacteria</taxon>
        <taxon>Pseudomonadati</taxon>
        <taxon>Pseudomonadota</taxon>
        <taxon>Alphaproteobacteria</taxon>
        <taxon>Sphingomonadales</taxon>
        <taxon>Sphingomonadaceae</taxon>
        <taxon>Novosphingobium</taxon>
    </lineage>
</organism>
<dbReference type="InterPro" id="IPR038725">
    <property type="entry name" value="YdaG_split_barrel_FMN-bd"/>
</dbReference>
<evidence type="ECO:0000313" key="3">
    <source>
        <dbReference type="Proteomes" id="UP001379235"/>
    </source>
</evidence>
<dbReference type="PANTHER" id="PTHR34818:SF1">
    <property type="entry name" value="PROTEIN BLI-3"/>
    <property type="match status" value="1"/>
</dbReference>
<dbReference type="SUPFAM" id="SSF50475">
    <property type="entry name" value="FMN-binding split barrel"/>
    <property type="match status" value="1"/>
</dbReference>
<comment type="caution">
    <text evidence="2">The sequence shown here is derived from an EMBL/GenBank/DDBJ whole genome shotgun (WGS) entry which is preliminary data.</text>
</comment>
<proteinExistence type="predicted"/>
<evidence type="ECO:0000313" key="2">
    <source>
        <dbReference type="EMBL" id="MEJ6009192.1"/>
    </source>
</evidence>
<accession>A0ABU8S5E5</accession>
<dbReference type="RefSeq" id="WP_339965022.1">
    <property type="nucleotide sequence ID" value="NZ_JBBHJY010000001.1"/>
</dbReference>
<dbReference type="Proteomes" id="UP001379235">
    <property type="component" value="Unassembled WGS sequence"/>
</dbReference>
<gene>
    <name evidence="2" type="ORF">WG900_04580</name>
</gene>